<protein>
    <submittedName>
        <fullName evidence="1">PPE-repeat protein</fullName>
    </submittedName>
</protein>
<organism evidence="1 2">
    <name type="scientific">Kineococcus radiotolerans</name>
    <dbReference type="NCBI Taxonomy" id="131568"/>
    <lineage>
        <taxon>Bacteria</taxon>
        <taxon>Bacillati</taxon>
        <taxon>Actinomycetota</taxon>
        <taxon>Actinomycetes</taxon>
        <taxon>Kineosporiales</taxon>
        <taxon>Kineosporiaceae</taxon>
        <taxon>Kineococcus</taxon>
    </lineage>
</organism>
<dbReference type="AlphaFoldDB" id="A0A7W4TNU1"/>
<evidence type="ECO:0000313" key="2">
    <source>
        <dbReference type="Proteomes" id="UP000533269"/>
    </source>
</evidence>
<evidence type="ECO:0000313" key="1">
    <source>
        <dbReference type="EMBL" id="MBB2902345.1"/>
    </source>
</evidence>
<dbReference type="RefSeq" id="WP_012086245.1">
    <property type="nucleotide sequence ID" value="NZ_JACHVY010000003.1"/>
</dbReference>
<proteinExistence type="predicted"/>
<accession>A0A7W4TNU1</accession>
<comment type="caution">
    <text evidence="1">The sequence shown here is derived from an EMBL/GenBank/DDBJ whole genome shotgun (WGS) entry which is preliminary data.</text>
</comment>
<reference evidence="1 2" key="1">
    <citation type="submission" date="2020-08" db="EMBL/GenBank/DDBJ databases">
        <title>The Agave Microbiome: Exploring the role of microbial communities in plant adaptations to desert environments.</title>
        <authorList>
            <person name="Partida-Martinez L.P."/>
        </authorList>
    </citation>
    <scope>NUCLEOTIDE SEQUENCE [LARGE SCALE GENOMIC DNA]</scope>
    <source>
        <strain evidence="1 2">AS2.23</strain>
    </source>
</reference>
<reference evidence="1 2" key="2">
    <citation type="submission" date="2020-08" db="EMBL/GenBank/DDBJ databases">
        <authorList>
            <person name="Partida-Martinez L."/>
            <person name="Huntemann M."/>
            <person name="Clum A."/>
            <person name="Wang J."/>
            <person name="Palaniappan K."/>
            <person name="Ritter S."/>
            <person name="Chen I.-M."/>
            <person name="Stamatis D."/>
            <person name="Reddy T."/>
            <person name="O'Malley R."/>
            <person name="Daum C."/>
            <person name="Shapiro N."/>
            <person name="Ivanova N."/>
            <person name="Kyrpides N."/>
            <person name="Woyke T."/>
        </authorList>
    </citation>
    <scope>NUCLEOTIDE SEQUENCE [LARGE SCALE GENOMIC DNA]</scope>
    <source>
        <strain evidence="1 2">AS2.23</strain>
    </source>
</reference>
<dbReference type="Proteomes" id="UP000533269">
    <property type="component" value="Unassembled WGS sequence"/>
</dbReference>
<gene>
    <name evidence="1" type="ORF">FHR75_003176</name>
</gene>
<sequence length="95" mass="9797">MPDLRLDTVELHATATTLDSVAGALSATDRVADIGAEAAGHRGLATAVQDFADTSARQRSELAEATAAYARRVREAARAFEQAEDGLAAAARGEG</sequence>
<name>A0A7W4TNU1_KINRA</name>
<dbReference type="EMBL" id="JACHVY010000003">
    <property type="protein sequence ID" value="MBB2902345.1"/>
    <property type="molecule type" value="Genomic_DNA"/>
</dbReference>